<gene>
    <name evidence="1" type="ORF">GCM10007291_20500</name>
</gene>
<protein>
    <submittedName>
        <fullName evidence="1">Uncharacterized protein</fullName>
    </submittedName>
</protein>
<accession>A0ABQ3FFL2</accession>
<comment type="caution">
    <text evidence="1">The sequence shown here is derived from an EMBL/GenBank/DDBJ whole genome shotgun (WGS) entry which is preliminary data.</text>
</comment>
<proteinExistence type="predicted"/>
<evidence type="ECO:0000313" key="1">
    <source>
        <dbReference type="EMBL" id="GHC21333.1"/>
    </source>
</evidence>
<name>A0ABQ3FFL2_9RHOB</name>
<dbReference type="Proteomes" id="UP000658305">
    <property type="component" value="Unassembled WGS sequence"/>
</dbReference>
<evidence type="ECO:0000313" key="2">
    <source>
        <dbReference type="Proteomes" id="UP000658305"/>
    </source>
</evidence>
<reference evidence="2" key="1">
    <citation type="journal article" date="2019" name="Int. J. Syst. Evol. Microbiol.">
        <title>The Global Catalogue of Microorganisms (GCM) 10K type strain sequencing project: providing services to taxonomists for standard genome sequencing and annotation.</title>
        <authorList>
            <consortium name="The Broad Institute Genomics Platform"/>
            <consortium name="The Broad Institute Genome Sequencing Center for Infectious Disease"/>
            <person name="Wu L."/>
            <person name="Ma J."/>
        </authorList>
    </citation>
    <scope>NUCLEOTIDE SEQUENCE [LARGE SCALE GENOMIC DNA]</scope>
    <source>
        <strain evidence="2">KCTC 23298</strain>
    </source>
</reference>
<dbReference type="EMBL" id="BMYI01000005">
    <property type="protein sequence ID" value="GHC21333.1"/>
    <property type="molecule type" value="Genomic_DNA"/>
</dbReference>
<sequence length="88" mass="9887">MFRNMDHTVQLAARGAGTAPQVAQLFQPHLRGAIRPSRPTPFEPALDQSVEKIVEFVAHVTVDDAPDGPHRRLNRFMPRNDSFITLNN</sequence>
<organism evidence="1 2">
    <name type="scientific">Gemmobacter nanjingensis</name>
    <dbReference type="NCBI Taxonomy" id="488454"/>
    <lineage>
        <taxon>Bacteria</taxon>
        <taxon>Pseudomonadati</taxon>
        <taxon>Pseudomonadota</taxon>
        <taxon>Alphaproteobacteria</taxon>
        <taxon>Rhodobacterales</taxon>
        <taxon>Paracoccaceae</taxon>
        <taxon>Gemmobacter</taxon>
    </lineage>
</organism>
<keyword evidence="2" id="KW-1185">Reference proteome</keyword>